<feature type="transmembrane region" description="Helical" evidence="1">
    <location>
        <begin position="33"/>
        <end position="55"/>
    </location>
</feature>
<proteinExistence type="predicted"/>
<comment type="caution">
    <text evidence="2">The sequence shown here is derived from an EMBL/GenBank/DDBJ whole genome shotgun (WGS) entry which is preliminary data.</text>
</comment>
<dbReference type="RefSeq" id="WP_189768951.1">
    <property type="nucleotide sequence ID" value="NZ_BNCK01000003.1"/>
</dbReference>
<dbReference type="EMBL" id="BNCK01000003">
    <property type="protein sequence ID" value="GHF88732.1"/>
    <property type="molecule type" value="Genomic_DNA"/>
</dbReference>
<feature type="transmembrane region" description="Helical" evidence="1">
    <location>
        <begin position="7"/>
        <end position="27"/>
    </location>
</feature>
<gene>
    <name evidence="2" type="ORF">GCM10017161_15600</name>
</gene>
<reference evidence="2" key="2">
    <citation type="submission" date="2020-09" db="EMBL/GenBank/DDBJ databases">
        <authorList>
            <person name="Sun Q."/>
            <person name="Kim S."/>
        </authorList>
    </citation>
    <scope>NUCLEOTIDE SEQUENCE</scope>
    <source>
        <strain evidence="2">KCTC 42731</strain>
    </source>
</reference>
<reference evidence="2" key="1">
    <citation type="journal article" date="2014" name="Int. J. Syst. Evol. Microbiol.">
        <title>Complete genome sequence of Corynebacterium casei LMG S-19264T (=DSM 44701T), isolated from a smear-ripened cheese.</title>
        <authorList>
            <consortium name="US DOE Joint Genome Institute (JGI-PGF)"/>
            <person name="Walter F."/>
            <person name="Albersmeier A."/>
            <person name="Kalinowski J."/>
            <person name="Ruckert C."/>
        </authorList>
    </citation>
    <scope>NUCLEOTIDE SEQUENCE</scope>
    <source>
        <strain evidence="2">KCTC 42731</strain>
    </source>
</reference>
<protein>
    <submittedName>
        <fullName evidence="2">Uncharacterized protein</fullName>
    </submittedName>
</protein>
<dbReference type="Proteomes" id="UP000623842">
    <property type="component" value="Unassembled WGS sequence"/>
</dbReference>
<keyword evidence="3" id="KW-1185">Reference proteome</keyword>
<keyword evidence="1" id="KW-0812">Transmembrane</keyword>
<name>A0A919EIU1_9GAMM</name>
<keyword evidence="1" id="KW-0472">Membrane</keyword>
<evidence type="ECO:0000313" key="3">
    <source>
        <dbReference type="Proteomes" id="UP000623842"/>
    </source>
</evidence>
<dbReference type="AlphaFoldDB" id="A0A919EIU1"/>
<evidence type="ECO:0000256" key="1">
    <source>
        <dbReference type="SAM" id="Phobius"/>
    </source>
</evidence>
<evidence type="ECO:0000313" key="2">
    <source>
        <dbReference type="EMBL" id="GHF88732.1"/>
    </source>
</evidence>
<organism evidence="2 3">
    <name type="scientific">Thalassotalea marina</name>
    <dbReference type="NCBI Taxonomy" id="1673741"/>
    <lineage>
        <taxon>Bacteria</taxon>
        <taxon>Pseudomonadati</taxon>
        <taxon>Pseudomonadota</taxon>
        <taxon>Gammaproteobacteria</taxon>
        <taxon>Alteromonadales</taxon>
        <taxon>Colwelliaceae</taxon>
        <taxon>Thalassotalea</taxon>
    </lineage>
</organism>
<keyword evidence="1" id="KW-1133">Transmembrane helix</keyword>
<feature type="transmembrane region" description="Helical" evidence="1">
    <location>
        <begin position="67"/>
        <end position="84"/>
    </location>
</feature>
<sequence length="121" mass="13339">MKKNSVAYYVVLCGSLVLTIYLFELLLGKVELGVLPLIPYAASAAIGTVSGLLYFKLFGYRVTRLQFLSVIIPTLIITVLFARSGIIPQAVFHDTSMLVALILVISKSYENNKDKLQQKVA</sequence>
<accession>A0A919EIU1</accession>